<evidence type="ECO:0000256" key="13">
    <source>
        <dbReference type="RuleBase" id="RU000675"/>
    </source>
</evidence>
<organism evidence="17 18">
    <name type="scientific">Penicillium angulare</name>
    <dbReference type="NCBI Taxonomy" id="116970"/>
    <lineage>
        <taxon>Eukaryota</taxon>
        <taxon>Fungi</taxon>
        <taxon>Dikarya</taxon>
        <taxon>Ascomycota</taxon>
        <taxon>Pezizomycotina</taxon>
        <taxon>Eurotiomycetes</taxon>
        <taxon>Eurotiomycetidae</taxon>
        <taxon>Eurotiales</taxon>
        <taxon>Aspergillaceae</taxon>
        <taxon>Penicillium</taxon>
    </lineage>
</organism>
<dbReference type="GO" id="GO:0000272">
    <property type="term" value="P:polysaccharide catabolic process"/>
    <property type="evidence" value="ECO:0007669"/>
    <property type="project" value="UniProtKB-KW"/>
</dbReference>
<dbReference type="AlphaFoldDB" id="A0A9W9K8F6"/>
<dbReference type="EMBL" id="JAPQKH010000005">
    <property type="protein sequence ID" value="KAJ5097004.1"/>
    <property type="molecule type" value="Genomic_DNA"/>
</dbReference>
<dbReference type="InterPro" id="IPR036833">
    <property type="entry name" value="BetaGal_dom3_sf"/>
</dbReference>
<dbReference type="SUPFAM" id="SSF51445">
    <property type="entry name" value="(Trans)glycosidases"/>
    <property type="match status" value="1"/>
</dbReference>
<dbReference type="SUPFAM" id="SSF49785">
    <property type="entry name" value="Galactose-binding domain-like"/>
    <property type="match status" value="2"/>
</dbReference>
<dbReference type="InterPro" id="IPR025972">
    <property type="entry name" value="BetaGal_dom3"/>
</dbReference>
<dbReference type="PANTHER" id="PTHR23421">
    <property type="entry name" value="BETA-GALACTOSIDASE RELATED"/>
    <property type="match status" value="1"/>
</dbReference>
<dbReference type="EC" id="3.2.1.23" evidence="4 13"/>
<evidence type="ECO:0000256" key="8">
    <source>
        <dbReference type="ARBA" id="ARBA00023157"/>
    </source>
</evidence>
<dbReference type="Pfam" id="PF01301">
    <property type="entry name" value="Glyco_hydro_35"/>
    <property type="match status" value="1"/>
</dbReference>
<evidence type="ECO:0000256" key="1">
    <source>
        <dbReference type="ARBA" id="ARBA00001412"/>
    </source>
</evidence>
<dbReference type="SUPFAM" id="SSF51011">
    <property type="entry name" value="Glycosyl hydrolase domain"/>
    <property type="match status" value="1"/>
</dbReference>
<comment type="similarity">
    <text evidence="3 14">Belongs to the glycosyl hydrolase 35 family.</text>
</comment>
<dbReference type="FunFam" id="2.60.120.260:FF:000088">
    <property type="entry name" value="Beta-galactosidase A"/>
    <property type="match status" value="1"/>
</dbReference>
<proteinExistence type="inferred from homology"/>
<dbReference type="InterPro" id="IPR001944">
    <property type="entry name" value="Glycoside_Hdrlase_35"/>
</dbReference>
<dbReference type="Pfam" id="PF13364">
    <property type="entry name" value="BetaGal_ABD2"/>
    <property type="match status" value="2"/>
</dbReference>
<evidence type="ECO:0000256" key="12">
    <source>
        <dbReference type="ARBA" id="ARBA00023326"/>
    </source>
</evidence>
<keyword evidence="5" id="KW-0964">Secreted</keyword>
<accession>A0A9W9K8F6</accession>
<reference evidence="17" key="1">
    <citation type="submission" date="2022-11" db="EMBL/GenBank/DDBJ databases">
        <authorList>
            <person name="Petersen C."/>
        </authorList>
    </citation>
    <scope>NUCLEOTIDE SEQUENCE</scope>
    <source>
        <strain evidence="17">IBT 30069</strain>
    </source>
</reference>
<keyword evidence="10" id="KW-0119">Carbohydrate metabolism</keyword>
<dbReference type="SUPFAM" id="SSF117100">
    <property type="entry name" value="Beta-galactosidase LacA, domain 3"/>
    <property type="match status" value="1"/>
</dbReference>
<dbReference type="PROSITE" id="PS01182">
    <property type="entry name" value="GLYCOSYL_HYDROL_F35"/>
    <property type="match status" value="1"/>
</dbReference>
<dbReference type="InterPro" id="IPR008979">
    <property type="entry name" value="Galactose-bd-like_sf"/>
</dbReference>
<dbReference type="InterPro" id="IPR017853">
    <property type="entry name" value="GH"/>
</dbReference>
<dbReference type="Gene3D" id="2.60.390.10">
    <property type="entry name" value="Beta-galactosidase, domain 3"/>
    <property type="match status" value="1"/>
</dbReference>
<dbReference type="FunFam" id="2.60.120.260:FF:000065">
    <property type="entry name" value="Beta-galactosidase A"/>
    <property type="match status" value="1"/>
</dbReference>
<dbReference type="Proteomes" id="UP001149165">
    <property type="component" value="Unassembled WGS sequence"/>
</dbReference>
<evidence type="ECO:0000256" key="6">
    <source>
        <dbReference type="ARBA" id="ARBA00022729"/>
    </source>
</evidence>
<evidence type="ECO:0000256" key="9">
    <source>
        <dbReference type="ARBA" id="ARBA00023180"/>
    </source>
</evidence>
<dbReference type="Gene3D" id="2.102.20.10">
    <property type="entry name" value="Beta-galactosidase, domain 2"/>
    <property type="match status" value="1"/>
</dbReference>
<dbReference type="InterPro" id="IPR031330">
    <property type="entry name" value="Gly_Hdrlase_35_cat"/>
</dbReference>
<dbReference type="FunFam" id="2.102.20.10:FF:000001">
    <property type="entry name" value="Beta-galactosidase A"/>
    <property type="match status" value="1"/>
</dbReference>
<dbReference type="PRINTS" id="PR00742">
    <property type="entry name" value="GLHYDRLASE35"/>
</dbReference>
<dbReference type="Gene3D" id="2.60.120.260">
    <property type="entry name" value="Galactose-binding domain-like"/>
    <property type="match status" value="2"/>
</dbReference>
<keyword evidence="6 15" id="KW-0732">Signal</keyword>
<dbReference type="Gene3D" id="3.20.20.80">
    <property type="entry name" value="Glycosidases"/>
    <property type="match status" value="1"/>
</dbReference>
<comment type="catalytic activity">
    <reaction evidence="1 13">
        <text>Hydrolysis of terminal non-reducing beta-D-galactose residues in beta-D-galactosides.</text>
        <dbReference type="EC" id="3.2.1.23"/>
    </reaction>
</comment>
<keyword evidence="12" id="KW-0624">Polysaccharide degradation</keyword>
<dbReference type="GO" id="GO:0005576">
    <property type="term" value="C:extracellular region"/>
    <property type="evidence" value="ECO:0007669"/>
    <property type="project" value="UniProtKB-SubCell"/>
</dbReference>
<dbReference type="InterPro" id="IPR037110">
    <property type="entry name" value="Betagal_dom2_sf"/>
</dbReference>
<evidence type="ECO:0000313" key="17">
    <source>
        <dbReference type="EMBL" id="KAJ5097004.1"/>
    </source>
</evidence>
<feature type="signal peptide" evidence="15">
    <location>
        <begin position="1"/>
        <end position="26"/>
    </location>
</feature>
<evidence type="ECO:0000313" key="18">
    <source>
        <dbReference type="Proteomes" id="UP001149165"/>
    </source>
</evidence>
<dbReference type="Pfam" id="PF10435">
    <property type="entry name" value="BetaGal_dom2"/>
    <property type="match status" value="1"/>
</dbReference>
<evidence type="ECO:0000256" key="15">
    <source>
        <dbReference type="SAM" id="SignalP"/>
    </source>
</evidence>
<sequence length="1007" mass="111121">MFSLRWLFSISLSVAISFFLPSIVNASNNGLQNIVTWDEHSILVHGERVMIFSGEFHPFRLPVPDLWLDVFQKIKSMGFTGVSFYMDWGLVEGNPGHVVTDGIWDMEKFFQAAREAGIYLIARPGPYINAETTAGGIPGWVLRENATIRSDDPEYLNATMEYMSTVGRIIEKAQITHGGPVILVQPENEFSTWPGVTDFPSDANRKYMKSVEQQLLDAGITVPLIVNDNQVKGYWAPGSGLGAADIYGIDAYPLRYDCANPAIWPTYEFPHNWQVLHEQESPTTPFAIAEFQGGSGEGWGGVLEEMCAELINEEAVRVVYKNNYSFGVKLFNIYMTFGGTNWGNLGYMNGYTSYDYGAAITEERGVWREKFSEEKLQANFLKVSPAYLTATPGIGVNGSFGAPASIAVTPLLGNGTQTNFYVIRHADFSSQSDTQYTITLATSVGNVTVPQLGNSLTLAGRDSKFHVTDYDLGGINLIYSSAEILTWARGAGSTRVLILYGGAGETHELALARHLGNPTVVEGSGITIRPKGSTWVIQWKVQTDRRVLSIGDLRIYLLWRNEAYNYWPMELEAKEPIGNFSSPSKDLIVVKAGYLVRTASLCGRDLCLTGDINGTTEIELISSPAGTANAIIFNGERLKRSETKGKELSATAEYNPPSLKSLPVLANLKWKYLDTLPELHEEYDDTEWTSCSKASTNNPRTLSTPKSLYAMDYGFHTGSLIYRGHFVANGQESYVWLNVSGGTGFSHSVWLNSTFLGSWGGTSTNSTAIQTLPIVQKLHARDSYVLTILIDDMGQDEEAPGTDVIKFPKGILNYTLSGHEQADVSWKVTGNLGGEQYQDLVRGPLNEGATYAERQGFHYPNPPNTNWRVTSPVEDGISQAGVGFYTTSFELQLPHGWDIPMSIVFNTSSTDSSNAKKGQNYRCQLYVNGYQFGKYINNLGPQLSYPVPEGILNYSGTNYVALSLWAQDEEGARLGGIELVPTAIIRSGFRTPKSAPQPTWTRRPRAY</sequence>
<evidence type="ECO:0000256" key="4">
    <source>
        <dbReference type="ARBA" id="ARBA00012756"/>
    </source>
</evidence>
<feature type="domain" description="Beta-galactosidase" evidence="16">
    <location>
        <begin position="387"/>
        <end position="566"/>
    </location>
</feature>
<dbReference type="InterPro" id="IPR025300">
    <property type="entry name" value="BetaGal_jelly_roll_dom"/>
</dbReference>
<dbReference type="GO" id="GO:0004565">
    <property type="term" value="F:beta-galactosidase activity"/>
    <property type="evidence" value="ECO:0007669"/>
    <property type="project" value="UniProtKB-EC"/>
</dbReference>
<evidence type="ECO:0000256" key="5">
    <source>
        <dbReference type="ARBA" id="ARBA00022525"/>
    </source>
</evidence>
<keyword evidence="7 13" id="KW-0378">Hydrolase</keyword>
<evidence type="ECO:0000259" key="16">
    <source>
        <dbReference type="SMART" id="SM01029"/>
    </source>
</evidence>
<evidence type="ECO:0000256" key="3">
    <source>
        <dbReference type="ARBA" id="ARBA00009809"/>
    </source>
</evidence>
<evidence type="ECO:0000256" key="2">
    <source>
        <dbReference type="ARBA" id="ARBA00004613"/>
    </source>
</evidence>
<comment type="subcellular location">
    <subcellularLocation>
        <location evidence="2">Secreted</location>
    </subcellularLocation>
</comment>
<evidence type="ECO:0000256" key="11">
    <source>
        <dbReference type="ARBA" id="ARBA00023295"/>
    </source>
</evidence>
<protein>
    <recommendedName>
        <fullName evidence="4 13">Beta-galactosidase</fullName>
        <ecNumber evidence="4 13">3.2.1.23</ecNumber>
    </recommendedName>
</protein>
<keyword evidence="11 13" id="KW-0326">Glycosidase</keyword>
<keyword evidence="9" id="KW-0325">Glycoprotein</keyword>
<evidence type="ECO:0000256" key="14">
    <source>
        <dbReference type="RuleBase" id="RU003679"/>
    </source>
</evidence>
<dbReference type="SMART" id="SM01029">
    <property type="entry name" value="BetaGal_dom2"/>
    <property type="match status" value="1"/>
</dbReference>
<comment type="caution">
    <text evidence="17">The sequence shown here is derived from an EMBL/GenBank/DDBJ whole genome shotgun (WGS) entry which is preliminary data.</text>
</comment>
<evidence type="ECO:0000256" key="10">
    <source>
        <dbReference type="ARBA" id="ARBA00023277"/>
    </source>
</evidence>
<gene>
    <name evidence="17" type="ORF">N7456_007725</name>
</gene>
<dbReference type="Pfam" id="PF13363">
    <property type="entry name" value="BetaGal_dom3"/>
    <property type="match status" value="1"/>
</dbReference>
<evidence type="ECO:0000256" key="7">
    <source>
        <dbReference type="ARBA" id="ARBA00022801"/>
    </source>
</evidence>
<keyword evidence="8" id="KW-1015">Disulfide bond</keyword>
<dbReference type="OrthoDB" id="1657402at2759"/>
<dbReference type="InterPro" id="IPR018954">
    <property type="entry name" value="Betagal_dom2"/>
</dbReference>
<dbReference type="FunFam" id="3.20.20.80:FF:000040">
    <property type="entry name" value="Beta-galactosidase A"/>
    <property type="match status" value="1"/>
</dbReference>
<name>A0A9W9K8F6_9EURO</name>
<reference evidence="17" key="2">
    <citation type="journal article" date="2023" name="IMA Fungus">
        <title>Comparative genomic study of the Penicillium genus elucidates a diverse pangenome and 15 lateral gene transfer events.</title>
        <authorList>
            <person name="Petersen C."/>
            <person name="Sorensen T."/>
            <person name="Nielsen M.R."/>
            <person name="Sondergaard T.E."/>
            <person name="Sorensen J.L."/>
            <person name="Fitzpatrick D.A."/>
            <person name="Frisvad J.C."/>
            <person name="Nielsen K.L."/>
        </authorList>
    </citation>
    <scope>NUCLEOTIDE SEQUENCE</scope>
    <source>
        <strain evidence="17">IBT 30069</strain>
    </source>
</reference>
<dbReference type="InterPro" id="IPR019801">
    <property type="entry name" value="Glyco_hydro_35_CS"/>
</dbReference>
<keyword evidence="18" id="KW-1185">Reference proteome</keyword>
<feature type="chain" id="PRO_5040996872" description="Beta-galactosidase" evidence="15">
    <location>
        <begin position="27"/>
        <end position="1007"/>
    </location>
</feature>